<dbReference type="Pfam" id="PF00903">
    <property type="entry name" value="Glyoxalase"/>
    <property type="match status" value="1"/>
</dbReference>
<sequence length="136" mass="14847">MDITIHSSFLPQDDPDAALAFYRDTLGFEVRNDVGYEGLRWITVGPVGQPDTSIVLHPPAADPGITEDERRTITEMMAKGTFAGVNLATKDLEGVFDRLQAGGAEVVQEPTDQPYGVRDCAFRDPAGNLIRIQQLS</sequence>
<dbReference type="OrthoDB" id="9794917at2"/>
<dbReference type="SUPFAM" id="SSF54593">
    <property type="entry name" value="Glyoxalase/Bleomycin resistance protein/Dihydroxybiphenyl dioxygenase"/>
    <property type="match status" value="1"/>
</dbReference>
<dbReference type="InterPro" id="IPR037523">
    <property type="entry name" value="VOC_core"/>
</dbReference>
<name>A0A495W090_9PSEU</name>
<dbReference type="InterPro" id="IPR004360">
    <property type="entry name" value="Glyas_Fos-R_dOase_dom"/>
</dbReference>
<dbReference type="EMBL" id="RBXO01000001">
    <property type="protein sequence ID" value="RKT54095.1"/>
    <property type="molecule type" value="Genomic_DNA"/>
</dbReference>
<dbReference type="RefSeq" id="WP_121005316.1">
    <property type="nucleotide sequence ID" value="NZ_RBXO01000001.1"/>
</dbReference>
<feature type="domain" description="VOC" evidence="1">
    <location>
        <begin position="4"/>
        <end position="135"/>
    </location>
</feature>
<dbReference type="PROSITE" id="PS51819">
    <property type="entry name" value="VOC"/>
    <property type="match status" value="1"/>
</dbReference>
<dbReference type="Proteomes" id="UP000282084">
    <property type="component" value="Unassembled WGS sequence"/>
</dbReference>
<dbReference type="InterPro" id="IPR029068">
    <property type="entry name" value="Glyas_Bleomycin-R_OHBP_Dase"/>
</dbReference>
<dbReference type="PANTHER" id="PTHR36437">
    <property type="entry name" value="GLYOXALASE/BLEOMYCIN RESISTANCE PROTEIN/DIOXYGENASE"/>
    <property type="match status" value="1"/>
</dbReference>
<dbReference type="AlphaFoldDB" id="A0A495W090"/>
<accession>A0A495W090</accession>
<dbReference type="Gene3D" id="3.10.180.10">
    <property type="entry name" value="2,3-Dihydroxybiphenyl 1,2-Dioxygenase, domain 1"/>
    <property type="match status" value="1"/>
</dbReference>
<evidence type="ECO:0000313" key="3">
    <source>
        <dbReference type="Proteomes" id="UP000282084"/>
    </source>
</evidence>
<dbReference type="CDD" id="cd07263">
    <property type="entry name" value="VOC_like"/>
    <property type="match status" value="1"/>
</dbReference>
<organism evidence="2 3">
    <name type="scientific">Saccharothrix australiensis</name>
    <dbReference type="NCBI Taxonomy" id="2072"/>
    <lineage>
        <taxon>Bacteria</taxon>
        <taxon>Bacillati</taxon>
        <taxon>Actinomycetota</taxon>
        <taxon>Actinomycetes</taxon>
        <taxon>Pseudonocardiales</taxon>
        <taxon>Pseudonocardiaceae</taxon>
        <taxon>Saccharothrix</taxon>
    </lineage>
</organism>
<proteinExistence type="predicted"/>
<keyword evidence="3" id="KW-1185">Reference proteome</keyword>
<comment type="caution">
    <text evidence="2">The sequence shown here is derived from an EMBL/GenBank/DDBJ whole genome shotgun (WGS) entry which is preliminary data.</text>
</comment>
<protein>
    <submittedName>
        <fullName evidence="2">Putative glyoxalase superfamily protein PhnB</fullName>
    </submittedName>
</protein>
<evidence type="ECO:0000259" key="1">
    <source>
        <dbReference type="PROSITE" id="PS51819"/>
    </source>
</evidence>
<gene>
    <name evidence="2" type="ORF">C8E97_2686</name>
</gene>
<evidence type="ECO:0000313" key="2">
    <source>
        <dbReference type="EMBL" id="RKT54095.1"/>
    </source>
</evidence>
<reference evidence="2 3" key="1">
    <citation type="submission" date="2018-10" db="EMBL/GenBank/DDBJ databases">
        <title>Sequencing the genomes of 1000 actinobacteria strains.</title>
        <authorList>
            <person name="Klenk H.-P."/>
        </authorList>
    </citation>
    <scope>NUCLEOTIDE SEQUENCE [LARGE SCALE GENOMIC DNA]</scope>
    <source>
        <strain evidence="2 3">DSM 43800</strain>
    </source>
</reference>
<dbReference type="PANTHER" id="PTHR36437:SF2">
    <property type="entry name" value="GLYOXALASE_BLEOMYCIN RESISTANCE PROTEIN_DIOXYGENASE"/>
    <property type="match status" value="1"/>
</dbReference>